<comment type="caution">
    <text evidence="6">The sequence shown here is derived from an EMBL/GenBank/DDBJ whole genome shotgun (WGS) entry which is preliminary data.</text>
</comment>
<keyword evidence="7" id="KW-1185">Reference proteome</keyword>
<dbReference type="Gene3D" id="3.40.50.20">
    <property type="match status" value="1"/>
</dbReference>
<dbReference type="InterPro" id="IPR052032">
    <property type="entry name" value="ATP-dep_AA_Ligase"/>
</dbReference>
<organism evidence="6 7">
    <name type="scientific">Streptomyces nanshensis</name>
    <dbReference type="NCBI Taxonomy" id="518642"/>
    <lineage>
        <taxon>Bacteria</taxon>
        <taxon>Bacillati</taxon>
        <taxon>Actinomycetota</taxon>
        <taxon>Actinomycetes</taxon>
        <taxon>Kitasatosporales</taxon>
        <taxon>Streptomycetaceae</taxon>
        <taxon>Streptomyces</taxon>
    </lineage>
</organism>
<keyword evidence="3 4" id="KW-0067">ATP-binding</keyword>
<dbReference type="Gene3D" id="3.30.470.20">
    <property type="entry name" value="ATP-grasp fold, B domain"/>
    <property type="match status" value="1"/>
</dbReference>
<dbReference type="SUPFAM" id="SSF56059">
    <property type="entry name" value="Glutathione synthetase ATP-binding domain-like"/>
    <property type="match status" value="1"/>
</dbReference>
<evidence type="ECO:0000259" key="5">
    <source>
        <dbReference type="PROSITE" id="PS50975"/>
    </source>
</evidence>
<dbReference type="PATRIC" id="fig|518642.7.peg.6425"/>
<dbReference type="PANTHER" id="PTHR43585">
    <property type="entry name" value="FUMIPYRROLE BIOSYNTHESIS PROTEIN C"/>
    <property type="match status" value="1"/>
</dbReference>
<evidence type="ECO:0000256" key="4">
    <source>
        <dbReference type="PROSITE-ProRule" id="PRU00409"/>
    </source>
</evidence>
<dbReference type="GO" id="GO:0005524">
    <property type="term" value="F:ATP binding"/>
    <property type="evidence" value="ECO:0007669"/>
    <property type="project" value="UniProtKB-UniRule"/>
</dbReference>
<sequence length="442" mass="45390">MSAAPTPASTVRPVPDGVTHVLVGYSAQLMAEVDRLLPPGSVLVVEEPHVIRARDVHTAAAGHRCVAGVLAAPTQDEARAGELASLVPRPPGVRAVMPAVEYGVVAAAALAAAWGLPGAGTEAARLLRDKLALRRAAARRDVPQPAFTEATGPADVDALRARHGGRCVLKPANRQASLGVVLMDPGDDTAEAWRHTVAADEPRLRVHYADTARYLVEERLDGPEVSVEALVHEGAVGFLNVTAKQVLPGPYPVELGHTVPAPEDGPGGAAREALAHATAELVAAVGFSTGVLHAEWVLSDGRPHLIECAGRLPGDHIPDLVDLAYGGEGLLAGLLALLSGDGPRPPRPAAQGAAIRFLPTPAAPGAVVRSVSGVTEAEALDGVRRVAVALREGTGIGPVTNSWQRAGHVLATGTTPQEAARTAERAAAAVRFGLAAPAGEPR</sequence>
<proteinExistence type="predicted"/>
<evidence type="ECO:0000256" key="2">
    <source>
        <dbReference type="ARBA" id="ARBA00022741"/>
    </source>
</evidence>
<dbReference type="GO" id="GO:0016874">
    <property type="term" value="F:ligase activity"/>
    <property type="evidence" value="ECO:0007669"/>
    <property type="project" value="UniProtKB-KW"/>
</dbReference>
<gene>
    <name evidence="6" type="ORF">AN221_22230</name>
</gene>
<dbReference type="InterPro" id="IPR013815">
    <property type="entry name" value="ATP_grasp_subdomain_1"/>
</dbReference>
<reference evidence="6 7" key="1">
    <citation type="journal article" date="2016" name="Front. Microbiol.">
        <title>Comparative Genomics Analysis of Streptomyces Species Reveals Their Adaptation to the Marine Environment and Their Diversity at the Genomic Level.</title>
        <authorList>
            <person name="Tian X."/>
            <person name="Zhang Z."/>
            <person name="Yang T."/>
            <person name="Chen M."/>
            <person name="Li J."/>
            <person name="Chen F."/>
            <person name="Yang J."/>
            <person name="Li W."/>
            <person name="Zhang B."/>
            <person name="Zhang Z."/>
            <person name="Wu J."/>
            <person name="Zhang C."/>
            <person name="Long L."/>
            <person name="Xiao J."/>
        </authorList>
    </citation>
    <scope>NUCLEOTIDE SEQUENCE [LARGE SCALE GENOMIC DNA]</scope>
    <source>
        <strain evidence="6 7">SCSIO M10372</strain>
    </source>
</reference>
<dbReference type="OrthoDB" id="24041at2"/>
<dbReference type="GO" id="GO:0046872">
    <property type="term" value="F:metal ion binding"/>
    <property type="evidence" value="ECO:0007669"/>
    <property type="project" value="InterPro"/>
</dbReference>
<protein>
    <submittedName>
        <fullName evidence="6">Biotin carboxylase</fullName>
    </submittedName>
</protein>
<name>A0A1E7LQF7_9ACTN</name>
<keyword evidence="2 4" id="KW-0547">Nucleotide-binding</keyword>
<dbReference type="AlphaFoldDB" id="A0A1E7LQF7"/>
<dbReference type="PANTHER" id="PTHR43585:SF2">
    <property type="entry name" value="ATP-GRASP ENZYME FSQD"/>
    <property type="match status" value="1"/>
</dbReference>
<dbReference type="RefSeq" id="WP_070202398.1">
    <property type="nucleotide sequence ID" value="NZ_LJGZ01000093.1"/>
</dbReference>
<evidence type="ECO:0000256" key="3">
    <source>
        <dbReference type="ARBA" id="ARBA00022840"/>
    </source>
</evidence>
<dbReference type="EMBL" id="LJGZ01000093">
    <property type="protein sequence ID" value="OEV18427.1"/>
    <property type="molecule type" value="Genomic_DNA"/>
</dbReference>
<dbReference type="InterPro" id="IPR011761">
    <property type="entry name" value="ATP-grasp"/>
</dbReference>
<dbReference type="PROSITE" id="PS50975">
    <property type="entry name" value="ATP_GRASP"/>
    <property type="match status" value="1"/>
</dbReference>
<feature type="domain" description="ATP-grasp" evidence="5">
    <location>
        <begin position="134"/>
        <end position="339"/>
    </location>
</feature>
<dbReference type="InterPro" id="IPR040570">
    <property type="entry name" value="LAL_C2"/>
</dbReference>
<evidence type="ECO:0000313" key="7">
    <source>
        <dbReference type="Proteomes" id="UP000175971"/>
    </source>
</evidence>
<evidence type="ECO:0000256" key="1">
    <source>
        <dbReference type="ARBA" id="ARBA00022598"/>
    </source>
</evidence>
<dbReference type="Pfam" id="PF18603">
    <property type="entry name" value="LAL_C2"/>
    <property type="match status" value="1"/>
</dbReference>
<dbReference type="Proteomes" id="UP000175971">
    <property type="component" value="Unassembled WGS sequence"/>
</dbReference>
<evidence type="ECO:0000313" key="6">
    <source>
        <dbReference type="EMBL" id="OEV18427.1"/>
    </source>
</evidence>
<dbReference type="Pfam" id="PF13535">
    <property type="entry name" value="ATP-grasp_4"/>
    <property type="match status" value="1"/>
</dbReference>
<accession>A0A1E7LQF7</accession>
<dbReference type="Gene3D" id="3.30.1490.20">
    <property type="entry name" value="ATP-grasp fold, A domain"/>
    <property type="match status" value="1"/>
</dbReference>
<keyword evidence="1" id="KW-0436">Ligase</keyword>